<evidence type="ECO:0000313" key="9">
    <source>
        <dbReference type="Proteomes" id="UP000236305"/>
    </source>
</evidence>
<feature type="compositionally biased region" description="Low complexity" evidence="6">
    <location>
        <begin position="169"/>
        <end position="211"/>
    </location>
</feature>
<dbReference type="InterPro" id="IPR036864">
    <property type="entry name" value="Zn2-C6_fun-type_DNA-bd_sf"/>
</dbReference>
<dbReference type="Gene3D" id="4.10.240.10">
    <property type="entry name" value="Zn(2)-C6 fungal-type DNA-binding domain"/>
    <property type="match status" value="1"/>
</dbReference>
<protein>
    <recommendedName>
        <fullName evidence="7">Zn(2)-C6 fungal-type domain-containing protein</fullName>
    </recommendedName>
</protein>
<dbReference type="CDD" id="cd00067">
    <property type="entry name" value="GAL4"/>
    <property type="match status" value="1"/>
</dbReference>
<dbReference type="CDD" id="cd12148">
    <property type="entry name" value="fungal_TF_MHR"/>
    <property type="match status" value="1"/>
</dbReference>
<feature type="compositionally biased region" description="Low complexity" evidence="6">
    <location>
        <begin position="222"/>
        <end position="248"/>
    </location>
</feature>
<dbReference type="PANTHER" id="PTHR31668:SF26">
    <property type="entry name" value="GLUCOSE TRANSPORT TRANSCRIPTION REGULATOR RGT1-RELATED"/>
    <property type="match status" value="1"/>
</dbReference>
<dbReference type="Proteomes" id="UP000236305">
    <property type="component" value="Unassembled WGS sequence"/>
</dbReference>
<keyword evidence="3" id="KW-0238">DNA-binding</keyword>
<evidence type="ECO:0000256" key="3">
    <source>
        <dbReference type="ARBA" id="ARBA00023125"/>
    </source>
</evidence>
<dbReference type="GO" id="GO:0008270">
    <property type="term" value="F:zinc ion binding"/>
    <property type="evidence" value="ECO:0007669"/>
    <property type="project" value="InterPro"/>
</dbReference>
<proteinExistence type="predicted"/>
<evidence type="ECO:0000256" key="4">
    <source>
        <dbReference type="ARBA" id="ARBA00023163"/>
    </source>
</evidence>
<dbReference type="SUPFAM" id="SSF57701">
    <property type="entry name" value="Zn2/Cys6 DNA-binding domain"/>
    <property type="match status" value="1"/>
</dbReference>
<feature type="domain" description="Zn(2)-C6 fungal-type" evidence="7">
    <location>
        <begin position="283"/>
        <end position="317"/>
    </location>
</feature>
<dbReference type="Pfam" id="PF00172">
    <property type="entry name" value="Zn_clus"/>
    <property type="match status" value="1"/>
</dbReference>
<accession>A0AA44WT09</accession>
<dbReference type="SMART" id="SM00066">
    <property type="entry name" value="GAL4"/>
    <property type="match status" value="1"/>
</dbReference>
<feature type="compositionally biased region" description="Basic and acidic residues" evidence="6">
    <location>
        <begin position="282"/>
        <end position="296"/>
    </location>
</feature>
<comment type="caution">
    <text evidence="8">The sequence shown here is derived from an EMBL/GenBank/DDBJ whole genome shotgun (WGS) entry which is preliminary data.</text>
</comment>
<feature type="region of interest" description="Disordered" evidence="6">
    <location>
        <begin position="822"/>
        <end position="857"/>
    </location>
</feature>
<dbReference type="EMBL" id="MPSH01000001">
    <property type="protein sequence ID" value="PNH36499.1"/>
    <property type="molecule type" value="Genomic_DNA"/>
</dbReference>
<feature type="compositionally biased region" description="Polar residues" evidence="6">
    <location>
        <begin position="249"/>
        <end position="271"/>
    </location>
</feature>
<dbReference type="GO" id="GO:0000981">
    <property type="term" value="F:DNA-binding transcription factor activity, RNA polymerase II-specific"/>
    <property type="evidence" value="ECO:0007669"/>
    <property type="project" value="InterPro"/>
</dbReference>
<feature type="compositionally biased region" description="Basic and acidic residues" evidence="6">
    <location>
        <begin position="30"/>
        <end position="54"/>
    </location>
</feature>
<feature type="compositionally biased region" description="Low complexity" evidence="6">
    <location>
        <begin position="103"/>
        <end position="114"/>
    </location>
</feature>
<feature type="compositionally biased region" description="Basic and acidic residues" evidence="6">
    <location>
        <begin position="63"/>
        <end position="87"/>
    </location>
</feature>
<evidence type="ECO:0000256" key="1">
    <source>
        <dbReference type="ARBA" id="ARBA00022723"/>
    </source>
</evidence>
<feature type="region of interest" description="Disordered" evidence="6">
    <location>
        <begin position="1"/>
        <end position="313"/>
    </location>
</feature>
<evidence type="ECO:0000256" key="2">
    <source>
        <dbReference type="ARBA" id="ARBA00023015"/>
    </source>
</evidence>
<evidence type="ECO:0000313" key="8">
    <source>
        <dbReference type="EMBL" id="PNH36499.1"/>
    </source>
</evidence>
<evidence type="ECO:0000259" key="7">
    <source>
        <dbReference type="PROSITE" id="PS50048"/>
    </source>
</evidence>
<feature type="compositionally biased region" description="Polar residues" evidence="6">
    <location>
        <begin position="17"/>
        <end position="29"/>
    </location>
</feature>
<dbReference type="PROSITE" id="PS50048">
    <property type="entry name" value="ZN2_CY6_FUNGAL_2"/>
    <property type="match status" value="1"/>
</dbReference>
<sequence>MDAAQGEEVGGDDRIQTYPSPTANNQETTSHFDHDGAENVAHDVHDVSHEVTHDDIDESQYDGTHDDHTPHPHDNDASARELQHHESSGSQHHTSHAASVEELQLAAQLGQDLASEPLLPVTDPNMKFDDPNLRGILPQAEDTDMRNDLTEPEDSQSHAFTSEEPDSVSLSAAPLQPAPQPSLQAPMPQASIPQTPMPQAQMQTTMQQAPMQPNPIQQNSMQAPIQQQNPTQTPMQTPIQTPIQTPLQNSGQVPINNHHPQPYTQNNQDDSTPPRKRSKVSRACDECRRKKVKCDAQSDLGDNPCSNCRRSAQRCSFSRIPQKRGPSKGYIKELADRIHSIEGRLCENTGEEAGRKRTFSSISSADITTPTAPRQPPSTWSSEARSQPQPQQLPQASATPERHNAPYSAHGLAPQPLSLRPDTPSRAPLVGPESSVGDIADITQPREVDDANFQGYLTMVHPYLPILPASKARLQVYLAQCPGMLREAFLEALHGTMQSFPSFTTMGMGDASLAMKMLVEWEMNGEEPRTSAAHFIHLQTLLLLFIEASNRPSSCAGHIKESLLGRAVSTAWTMKLYSTQAGSSLEVNGDVDGDSGTHLRVRLWWSLVLLDRWNAVGSGTLPMTRTESTIVSPDVAKIVGETTWQLIRASKILNQACNVISGARATLGSVTFADEVLGGVLNDYVENFREDLPPHIEPAVFPVVHLAYWHSRLLAYMCHPASKATDLLWPCKELVSLVAVTPHVSSPMSHHFTALPAMALIELTKVEEIKEEAFKLLKELRSLLTSPAAWDIIVSDKIADHLRSMAKSQGLLQQLADIAASSAAEKEQEQEQASEQAPELKAKVESGGGAAAAAEEVGEDGLPTYRLPAAHEDTNFDPRYCLTAGYLKSVWTIWASNGQA</sequence>
<evidence type="ECO:0000256" key="6">
    <source>
        <dbReference type="SAM" id="MobiDB-lite"/>
    </source>
</evidence>
<dbReference type="AlphaFoldDB" id="A0AA44WT09"/>
<reference evidence="8 9" key="1">
    <citation type="submission" date="2017-12" db="EMBL/GenBank/DDBJ databases">
        <title>Comparative genomics yields insights into virulence evolution of Verticillium dahliae.</title>
        <authorList>
            <person name="Fan R."/>
            <person name="Armitage A.D."/>
            <person name="Cascant-Lopez E."/>
            <person name="Sobczyk M."/>
            <person name="Cockerton H.M."/>
            <person name="Harrison R.J."/>
        </authorList>
    </citation>
    <scope>NUCLEOTIDE SEQUENCE [LARGE SCALE GENOMIC DNA]</scope>
    <source>
        <strain evidence="8 9">12008</strain>
    </source>
</reference>
<feature type="region of interest" description="Disordered" evidence="6">
    <location>
        <begin position="349"/>
        <end position="437"/>
    </location>
</feature>
<keyword evidence="5" id="KW-0539">Nucleus</keyword>
<dbReference type="InterPro" id="IPR001138">
    <property type="entry name" value="Zn2Cys6_DnaBD"/>
</dbReference>
<keyword evidence="4" id="KW-0804">Transcription</keyword>
<gene>
    <name evidence="8" type="ORF">BJF96_g77</name>
</gene>
<keyword evidence="2" id="KW-0805">Transcription regulation</keyword>
<dbReference type="GO" id="GO:0003677">
    <property type="term" value="F:DNA binding"/>
    <property type="evidence" value="ECO:0007669"/>
    <property type="project" value="UniProtKB-KW"/>
</dbReference>
<feature type="compositionally biased region" description="Polar residues" evidence="6">
    <location>
        <begin position="359"/>
        <end position="386"/>
    </location>
</feature>
<keyword evidence="1" id="KW-0479">Metal-binding</keyword>
<dbReference type="PANTHER" id="PTHR31668">
    <property type="entry name" value="GLUCOSE TRANSPORT TRANSCRIPTION REGULATOR RGT1-RELATED-RELATED"/>
    <property type="match status" value="1"/>
</dbReference>
<organism evidence="8 9">
    <name type="scientific">Verticillium dahliae</name>
    <name type="common">Verticillium wilt</name>
    <dbReference type="NCBI Taxonomy" id="27337"/>
    <lineage>
        <taxon>Eukaryota</taxon>
        <taxon>Fungi</taxon>
        <taxon>Dikarya</taxon>
        <taxon>Ascomycota</taxon>
        <taxon>Pezizomycotina</taxon>
        <taxon>Sordariomycetes</taxon>
        <taxon>Hypocreomycetidae</taxon>
        <taxon>Glomerellales</taxon>
        <taxon>Plectosphaerellaceae</taxon>
        <taxon>Verticillium</taxon>
    </lineage>
</organism>
<feature type="compositionally biased region" description="Polar residues" evidence="6">
    <location>
        <begin position="304"/>
        <end position="313"/>
    </location>
</feature>
<dbReference type="PROSITE" id="PS00463">
    <property type="entry name" value="ZN2_CY6_FUNGAL_1"/>
    <property type="match status" value="1"/>
</dbReference>
<name>A0AA44WT09_VERDA</name>
<dbReference type="InterPro" id="IPR050797">
    <property type="entry name" value="Carb_Metab_Trans_Reg"/>
</dbReference>
<evidence type="ECO:0000256" key="5">
    <source>
        <dbReference type="ARBA" id="ARBA00023242"/>
    </source>
</evidence>